<protein>
    <submittedName>
        <fullName evidence="1">Uncharacterized protein</fullName>
    </submittedName>
</protein>
<dbReference type="EMBL" id="BDGU01000152">
    <property type="protein sequence ID" value="GAW03732.1"/>
    <property type="molecule type" value="Genomic_DNA"/>
</dbReference>
<comment type="caution">
    <text evidence="1">The sequence shown here is derived from an EMBL/GenBank/DDBJ whole genome shotgun (WGS) entry which is preliminary data.</text>
</comment>
<dbReference type="Proteomes" id="UP000188533">
    <property type="component" value="Unassembled WGS sequence"/>
</dbReference>
<gene>
    <name evidence="1" type="ORF">LENED_005476</name>
</gene>
<evidence type="ECO:0000313" key="1">
    <source>
        <dbReference type="EMBL" id="GAW03732.1"/>
    </source>
</evidence>
<reference evidence="1 2" key="1">
    <citation type="submission" date="2016-08" db="EMBL/GenBank/DDBJ databases">
        <authorList>
            <consortium name="Lentinula edodes genome sequencing consortium"/>
            <person name="Sakamoto Y."/>
            <person name="Nakade K."/>
            <person name="Sato S."/>
            <person name="Yoshida Y."/>
            <person name="Miyazaki K."/>
            <person name="Natsume S."/>
            <person name="Konno N."/>
        </authorList>
    </citation>
    <scope>NUCLEOTIDE SEQUENCE [LARGE SCALE GENOMIC DNA]</scope>
    <source>
        <strain evidence="1 2">NBRC 111202</strain>
    </source>
</reference>
<organism evidence="1 2">
    <name type="scientific">Lentinula edodes</name>
    <name type="common">Shiitake mushroom</name>
    <name type="synonym">Lentinus edodes</name>
    <dbReference type="NCBI Taxonomy" id="5353"/>
    <lineage>
        <taxon>Eukaryota</taxon>
        <taxon>Fungi</taxon>
        <taxon>Dikarya</taxon>
        <taxon>Basidiomycota</taxon>
        <taxon>Agaricomycotina</taxon>
        <taxon>Agaricomycetes</taxon>
        <taxon>Agaricomycetidae</taxon>
        <taxon>Agaricales</taxon>
        <taxon>Marasmiineae</taxon>
        <taxon>Omphalotaceae</taxon>
        <taxon>Lentinula</taxon>
    </lineage>
</organism>
<reference evidence="1 2" key="2">
    <citation type="submission" date="2017-02" db="EMBL/GenBank/DDBJ databases">
        <title>A genome survey and senescence transcriptome analysis in Lentinula edodes.</title>
        <authorList>
            <person name="Sakamoto Y."/>
            <person name="Nakade K."/>
            <person name="Sato S."/>
            <person name="Yoshida Y."/>
            <person name="Miyazaki K."/>
            <person name="Natsume S."/>
            <person name="Konno N."/>
        </authorList>
    </citation>
    <scope>NUCLEOTIDE SEQUENCE [LARGE SCALE GENOMIC DNA]</scope>
    <source>
        <strain evidence="1 2">NBRC 111202</strain>
    </source>
</reference>
<keyword evidence="2" id="KW-1185">Reference proteome</keyword>
<accession>A0A1Q3E937</accession>
<name>A0A1Q3E937_LENED</name>
<dbReference type="AlphaFoldDB" id="A0A1Q3E937"/>
<evidence type="ECO:0000313" key="2">
    <source>
        <dbReference type="Proteomes" id="UP000188533"/>
    </source>
</evidence>
<proteinExistence type="predicted"/>
<sequence length="209" mass="23766">MTLHLLPDQPRLRISRKHGRKTRWPQSWALISRPLLYFRYDCFNSASALQLCKESVANLGRPVGRDSPAPIQLELLRYLNEGFDESKWRRFFLVSSFFKSFSFIVYTPMGMSYLSFARTVLAQVLVNDVVSWPLGLFLLIYPLGSSEQGSTGIPPNAKPLTSTAIDFSREILLFAAVNTTQSSTLGGLRHERHIFSAAVFGRYVAKRRM</sequence>